<accession>A0A1J5S308</accession>
<dbReference type="EMBL" id="MLJW01000072">
    <property type="protein sequence ID" value="OIR02785.1"/>
    <property type="molecule type" value="Genomic_DNA"/>
</dbReference>
<name>A0A1J5S308_9ZZZZ</name>
<evidence type="ECO:0000313" key="1">
    <source>
        <dbReference type="EMBL" id="OIR02785.1"/>
    </source>
</evidence>
<organism evidence="1">
    <name type="scientific">mine drainage metagenome</name>
    <dbReference type="NCBI Taxonomy" id="410659"/>
    <lineage>
        <taxon>unclassified sequences</taxon>
        <taxon>metagenomes</taxon>
        <taxon>ecological metagenomes</taxon>
    </lineage>
</organism>
<reference evidence="1" key="1">
    <citation type="submission" date="2016-10" db="EMBL/GenBank/DDBJ databases">
        <title>Sequence of Gallionella enrichment culture.</title>
        <authorList>
            <person name="Poehlein A."/>
            <person name="Muehling M."/>
            <person name="Daniel R."/>
        </authorList>
    </citation>
    <scope>NUCLEOTIDE SEQUENCE</scope>
</reference>
<proteinExistence type="predicted"/>
<comment type="caution">
    <text evidence="1">The sequence shown here is derived from an EMBL/GenBank/DDBJ whole genome shotgun (WGS) entry which is preliminary data.</text>
</comment>
<dbReference type="AlphaFoldDB" id="A0A1J5S308"/>
<sequence length="75" mass="8580">MIDFILTRGESYVGQGKRHYEEQQHSRSIVAQAPNCPPGFCYHVTTYSNLSLKLLTRFVSHAVFLGTFFVAPFLR</sequence>
<gene>
    <name evidence="1" type="ORF">GALL_152390</name>
</gene>
<protein>
    <submittedName>
        <fullName evidence="1">Uncharacterized protein</fullName>
    </submittedName>
</protein>